<evidence type="ECO:0000313" key="2">
    <source>
        <dbReference type="Proteomes" id="UP001058271"/>
    </source>
</evidence>
<accession>A0ABY5ZDM3</accession>
<proteinExistence type="predicted"/>
<name>A0ABY5ZDM3_9ACTN</name>
<gene>
    <name evidence="1" type="ORF">Drose_13120</name>
</gene>
<protein>
    <submittedName>
        <fullName evidence="1">Uncharacterized protein</fullName>
    </submittedName>
</protein>
<keyword evidence="2" id="KW-1185">Reference proteome</keyword>
<evidence type="ECO:0000313" key="1">
    <source>
        <dbReference type="EMBL" id="UWZ39075.1"/>
    </source>
</evidence>
<dbReference type="RefSeq" id="WP_260728474.1">
    <property type="nucleotide sequence ID" value="NZ_BAAABS010000008.1"/>
</dbReference>
<organism evidence="1 2">
    <name type="scientific">Dactylosporangium roseum</name>
    <dbReference type="NCBI Taxonomy" id="47989"/>
    <lineage>
        <taxon>Bacteria</taxon>
        <taxon>Bacillati</taxon>
        <taxon>Actinomycetota</taxon>
        <taxon>Actinomycetes</taxon>
        <taxon>Micromonosporales</taxon>
        <taxon>Micromonosporaceae</taxon>
        <taxon>Dactylosporangium</taxon>
    </lineage>
</organism>
<dbReference type="Proteomes" id="UP001058271">
    <property type="component" value="Chromosome"/>
</dbReference>
<dbReference type="EMBL" id="CP073721">
    <property type="protein sequence ID" value="UWZ39075.1"/>
    <property type="molecule type" value="Genomic_DNA"/>
</dbReference>
<sequence>MGRRGVIAVPDSGVDLGVDIYRLWLAGSKYLPDVAVLMENALAHVGHAGTSDAAFVRPAVFGGGVYGPAYGPMGELRDLLAEMLAQTATALRDSGAALVLAADEYQKTDEEARDMFNRMRRGGT</sequence>
<reference evidence="1" key="1">
    <citation type="submission" date="2021-04" db="EMBL/GenBank/DDBJ databases">
        <title>Biosynthetic gene clusters of Dactylosporangioum roseum.</title>
        <authorList>
            <person name="Hartkoorn R.C."/>
            <person name="Beaudoing E."/>
            <person name="Hot D."/>
            <person name="Moureu S."/>
        </authorList>
    </citation>
    <scope>NUCLEOTIDE SEQUENCE</scope>
    <source>
        <strain evidence="1">NRRL B-16295</strain>
    </source>
</reference>